<dbReference type="AlphaFoldDB" id="M0F8T7"/>
<gene>
    <name evidence="2" type="ORF">C467_09224</name>
</gene>
<comment type="caution">
    <text evidence="2">The sequence shown here is derived from an EMBL/GenBank/DDBJ whole genome shotgun (WGS) entry which is preliminary data.</text>
</comment>
<feature type="transmembrane region" description="Helical" evidence="1">
    <location>
        <begin position="42"/>
        <end position="63"/>
    </location>
</feature>
<accession>M0F8T7</accession>
<keyword evidence="1" id="KW-0812">Transmembrane</keyword>
<keyword evidence="3" id="KW-1185">Reference proteome</keyword>
<protein>
    <submittedName>
        <fullName evidence="2">Uncharacterized protein</fullName>
    </submittedName>
</protein>
<feature type="transmembrane region" description="Helical" evidence="1">
    <location>
        <begin position="6"/>
        <end position="27"/>
    </location>
</feature>
<evidence type="ECO:0000313" key="3">
    <source>
        <dbReference type="Proteomes" id="UP000011689"/>
    </source>
</evidence>
<name>M0F8T7_9EURY</name>
<keyword evidence="1" id="KW-1133">Transmembrane helix</keyword>
<reference evidence="2 3" key="1">
    <citation type="journal article" date="2014" name="PLoS Genet.">
        <title>Phylogenetically driven sequencing of extremely halophilic archaea reveals strategies for static and dynamic osmo-response.</title>
        <authorList>
            <person name="Becker E.A."/>
            <person name="Seitzer P.M."/>
            <person name="Tritt A."/>
            <person name="Larsen D."/>
            <person name="Krusor M."/>
            <person name="Yao A.I."/>
            <person name="Wu D."/>
            <person name="Madern D."/>
            <person name="Eisen J.A."/>
            <person name="Darling A.E."/>
            <person name="Facciotti M.T."/>
        </authorList>
    </citation>
    <scope>NUCLEOTIDE SEQUENCE [LARGE SCALE GENOMIC DNA]</scope>
    <source>
        <strain evidence="2 3">ATCC 700873</strain>
    </source>
</reference>
<dbReference type="Proteomes" id="UP000011689">
    <property type="component" value="Unassembled WGS sequence"/>
</dbReference>
<organism evidence="2 3">
    <name type="scientific">Halorubrum hochstenium ATCC 700873</name>
    <dbReference type="NCBI Taxonomy" id="1227481"/>
    <lineage>
        <taxon>Archaea</taxon>
        <taxon>Methanobacteriati</taxon>
        <taxon>Methanobacteriota</taxon>
        <taxon>Stenosarchaea group</taxon>
        <taxon>Halobacteria</taxon>
        <taxon>Halobacteriales</taxon>
        <taxon>Haloferacaceae</taxon>
        <taxon>Halorubrum</taxon>
    </lineage>
</organism>
<evidence type="ECO:0000256" key="1">
    <source>
        <dbReference type="SAM" id="Phobius"/>
    </source>
</evidence>
<dbReference type="GeneID" id="72713714"/>
<feature type="transmembrane region" description="Helical" evidence="1">
    <location>
        <begin position="69"/>
        <end position="97"/>
    </location>
</feature>
<evidence type="ECO:0000313" key="2">
    <source>
        <dbReference type="EMBL" id="ELZ55647.1"/>
    </source>
</evidence>
<sequence>MARQIALDLIQVVGLMLPVVFLTMRFLQRNTSPETDKETESLFVRIFLLMLASLTASGFLLLLGVLDTAWASSVVFFGVVAMMAFFVFFGIFIYYFVQAMKPEYKQHLT</sequence>
<keyword evidence="1" id="KW-0472">Membrane</keyword>
<proteinExistence type="predicted"/>
<dbReference type="EMBL" id="AOJO01000040">
    <property type="protein sequence ID" value="ELZ55647.1"/>
    <property type="molecule type" value="Genomic_DNA"/>
</dbReference>
<dbReference type="RefSeq" id="WP_008584349.1">
    <property type="nucleotide sequence ID" value="NZ_AOJO01000040.1"/>
</dbReference>